<evidence type="ECO:0000259" key="10">
    <source>
        <dbReference type="Pfam" id="PF07730"/>
    </source>
</evidence>
<keyword evidence="9" id="KW-0472">Membrane</keyword>
<feature type="transmembrane region" description="Helical" evidence="9">
    <location>
        <begin position="53"/>
        <end position="73"/>
    </location>
</feature>
<evidence type="ECO:0000256" key="6">
    <source>
        <dbReference type="ARBA" id="ARBA00022777"/>
    </source>
</evidence>
<keyword evidence="7" id="KW-0067">ATP-binding</keyword>
<evidence type="ECO:0000256" key="1">
    <source>
        <dbReference type="ARBA" id="ARBA00000085"/>
    </source>
</evidence>
<keyword evidence="8" id="KW-0902">Two-component regulatory system</keyword>
<evidence type="ECO:0000256" key="2">
    <source>
        <dbReference type="ARBA" id="ARBA00012438"/>
    </source>
</evidence>
<dbReference type="InterPro" id="IPR050482">
    <property type="entry name" value="Sensor_HK_TwoCompSys"/>
</dbReference>
<dbReference type="CDD" id="cd16917">
    <property type="entry name" value="HATPase_UhpB-NarQ-NarX-like"/>
    <property type="match status" value="1"/>
</dbReference>
<evidence type="ECO:0000256" key="5">
    <source>
        <dbReference type="ARBA" id="ARBA00022741"/>
    </source>
</evidence>
<dbReference type="EMBL" id="BSDI01000076">
    <property type="protein sequence ID" value="GLI03137.1"/>
    <property type="molecule type" value="Genomic_DNA"/>
</dbReference>
<sequence>MGHVTVRGLVAPLVRGSTYRRGVHLLLGGVILLPYALLVLAFARMLADPGTPMAATLLLAAAAVLIAVVPAFLSGTRSLEIAAARALLGVDLPDPPPGAATRETRVRGALWYAVHLLAGGAVGAALIVALPMALVFLVQRLGVAPEATAGLRIGPFDEHDTWALTGLGLALLIGLAYSIAGLGALAALMAPVLLGPSAQERIAALEARADRLAERNRLARELHDSVGHALTVTTLQAAAARELLDTDPEFARKALAAIEETGRGAMVELDHMLGVLRENDLPPNVIRASLKSLQRLEGRPDHEERARAPQPTLADLDRLVGDARAAGLDVAVETAGRLGDVPAPISREGYRIVQEGLTNAARHAGRVPVTLRVAVTAERLDIDLTNALDDAAGEPGGGRGLAGMRERVTLLRGELTAGRYQDTWRVAARLPLESVVRP</sequence>
<evidence type="ECO:0000256" key="7">
    <source>
        <dbReference type="ARBA" id="ARBA00022840"/>
    </source>
</evidence>
<evidence type="ECO:0000256" key="3">
    <source>
        <dbReference type="ARBA" id="ARBA00022553"/>
    </source>
</evidence>
<dbReference type="SUPFAM" id="SSF55874">
    <property type="entry name" value="ATPase domain of HSP90 chaperone/DNA topoisomerase II/histidine kinase"/>
    <property type="match status" value="1"/>
</dbReference>
<dbReference type="PANTHER" id="PTHR24421:SF10">
    <property type="entry name" value="NITRATE_NITRITE SENSOR PROTEIN NARQ"/>
    <property type="match status" value="1"/>
</dbReference>
<dbReference type="InterPro" id="IPR036890">
    <property type="entry name" value="HATPase_C_sf"/>
</dbReference>
<evidence type="ECO:0000256" key="4">
    <source>
        <dbReference type="ARBA" id="ARBA00022679"/>
    </source>
</evidence>
<keyword evidence="4" id="KW-0808">Transferase</keyword>
<feature type="transmembrane region" description="Helical" evidence="9">
    <location>
        <begin position="25"/>
        <end position="47"/>
    </location>
</feature>
<name>A0ABQ5R8P3_9ACTN</name>
<keyword evidence="9" id="KW-1133">Transmembrane helix</keyword>
<comment type="catalytic activity">
    <reaction evidence="1">
        <text>ATP + protein L-histidine = ADP + protein N-phospho-L-histidine.</text>
        <dbReference type="EC" id="2.7.13.3"/>
    </reaction>
</comment>
<dbReference type="InterPro" id="IPR011712">
    <property type="entry name" value="Sig_transdc_His_kin_sub3_dim/P"/>
</dbReference>
<evidence type="ECO:0000313" key="12">
    <source>
        <dbReference type="Proteomes" id="UP001144280"/>
    </source>
</evidence>
<keyword evidence="12" id="KW-1185">Reference proteome</keyword>
<dbReference type="Proteomes" id="UP001144280">
    <property type="component" value="Unassembled WGS sequence"/>
</dbReference>
<protein>
    <recommendedName>
        <fullName evidence="2">histidine kinase</fullName>
        <ecNumber evidence="2">2.7.13.3</ecNumber>
    </recommendedName>
</protein>
<evidence type="ECO:0000256" key="8">
    <source>
        <dbReference type="ARBA" id="ARBA00023012"/>
    </source>
</evidence>
<keyword evidence="5" id="KW-0547">Nucleotide-binding</keyword>
<evidence type="ECO:0000256" key="9">
    <source>
        <dbReference type="SAM" id="Phobius"/>
    </source>
</evidence>
<dbReference type="Gene3D" id="1.20.5.1930">
    <property type="match status" value="1"/>
</dbReference>
<proteinExistence type="predicted"/>
<comment type="caution">
    <text evidence="11">The sequence shown here is derived from an EMBL/GenBank/DDBJ whole genome shotgun (WGS) entry which is preliminary data.</text>
</comment>
<feature type="domain" description="Signal transduction histidine kinase subgroup 3 dimerisation and phosphoacceptor" evidence="10">
    <location>
        <begin position="214"/>
        <end position="280"/>
    </location>
</feature>
<keyword evidence="3" id="KW-0597">Phosphoprotein</keyword>
<gene>
    <name evidence="11" type="ORF">Pa4123_84150</name>
</gene>
<organism evidence="11 12">
    <name type="scientific">Phytohabitans aurantiacus</name>
    <dbReference type="NCBI Taxonomy" id="3016789"/>
    <lineage>
        <taxon>Bacteria</taxon>
        <taxon>Bacillati</taxon>
        <taxon>Actinomycetota</taxon>
        <taxon>Actinomycetes</taxon>
        <taxon>Micromonosporales</taxon>
        <taxon>Micromonosporaceae</taxon>
    </lineage>
</organism>
<keyword evidence="9" id="KW-0812">Transmembrane</keyword>
<accession>A0ABQ5R8P3</accession>
<feature type="transmembrane region" description="Helical" evidence="9">
    <location>
        <begin position="169"/>
        <end position="194"/>
    </location>
</feature>
<dbReference type="Pfam" id="PF07730">
    <property type="entry name" value="HisKA_3"/>
    <property type="match status" value="1"/>
</dbReference>
<evidence type="ECO:0000313" key="11">
    <source>
        <dbReference type="EMBL" id="GLI03137.1"/>
    </source>
</evidence>
<dbReference type="PANTHER" id="PTHR24421">
    <property type="entry name" value="NITRATE/NITRITE SENSOR PROTEIN NARX-RELATED"/>
    <property type="match status" value="1"/>
</dbReference>
<dbReference type="GO" id="GO:0016301">
    <property type="term" value="F:kinase activity"/>
    <property type="evidence" value="ECO:0007669"/>
    <property type="project" value="UniProtKB-KW"/>
</dbReference>
<feature type="transmembrane region" description="Helical" evidence="9">
    <location>
        <begin position="110"/>
        <end position="138"/>
    </location>
</feature>
<reference evidence="11" key="1">
    <citation type="submission" date="2022-12" db="EMBL/GenBank/DDBJ databases">
        <title>New Phytohabitans aurantiacus sp. RD004123 nov., an actinomycete isolated from soil.</title>
        <authorList>
            <person name="Triningsih D.W."/>
            <person name="Harunari E."/>
            <person name="Igarashi Y."/>
        </authorList>
    </citation>
    <scope>NUCLEOTIDE SEQUENCE</scope>
    <source>
        <strain evidence="11">RD004123</strain>
    </source>
</reference>
<keyword evidence="6 11" id="KW-0418">Kinase</keyword>
<dbReference type="EC" id="2.7.13.3" evidence="2"/>
<dbReference type="Gene3D" id="3.30.565.10">
    <property type="entry name" value="Histidine kinase-like ATPase, C-terminal domain"/>
    <property type="match status" value="1"/>
</dbReference>